<dbReference type="InterPro" id="IPR036397">
    <property type="entry name" value="RNaseH_sf"/>
</dbReference>
<evidence type="ECO:0000313" key="4">
    <source>
        <dbReference type="RefSeq" id="XP_071936012.1"/>
    </source>
</evidence>
<protein>
    <recommendedName>
        <fullName evidence="5">Protein SENSITIVITY TO RED LIGHT REDUCED 1-like</fullName>
    </recommendedName>
</protein>
<dbReference type="PANTHER" id="PTHR28626:SF4">
    <property type="entry name" value="PROTEIN SENSITIVITY TO RED LIGHT REDUCED 1-LIKE"/>
    <property type="match status" value="1"/>
</dbReference>
<dbReference type="Pfam" id="PF13456">
    <property type="entry name" value="RVT_3"/>
    <property type="match status" value="1"/>
</dbReference>
<proteinExistence type="predicted"/>
<evidence type="ECO:0000259" key="1">
    <source>
        <dbReference type="Pfam" id="PF07985"/>
    </source>
</evidence>
<dbReference type="InterPro" id="IPR012942">
    <property type="entry name" value="SRR1-like"/>
</dbReference>
<dbReference type="GeneID" id="140036879"/>
<dbReference type="Gene3D" id="3.30.420.10">
    <property type="entry name" value="Ribonuclease H-like superfamily/Ribonuclease H"/>
    <property type="match status" value="1"/>
</dbReference>
<dbReference type="RefSeq" id="XP_071936012.1">
    <property type="nucleotide sequence ID" value="XM_072079911.1"/>
</dbReference>
<dbReference type="InterPro" id="IPR040044">
    <property type="entry name" value="SRR1L"/>
</dbReference>
<name>A0ABM4WW51_COFAR</name>
<gene>
    <name evidence="4" type="primary">LOC140036879</name>
</gene>
<feature type="domain" description="RNase H type-1" evidence="2">
    <location>
        <begin position="353"/>
        <end position="469"/>
    </location>
</feature>
<dbReference type="Pfam" id="PF07985">
    <property type="entry name" value="SRR1"/>
    <property type="match status" value="1"/>
</dbReference>
<dbReference type="InterPro" id="IPR044730">
    <property type="entry name" value="RNase_H-like_dom_plant"/>
</dbReference>
<keyword evidence="3" id="KW-1185">Reference proteome</keyword>
<evidence type="ECO:0000259" key="2">
    <source>
        <dbReference type="Pfam" id="PF13456"/>
    </source>
</evidence>
<dbReference type="CDD" id="cd06222">
    <property type="entry name" value="RNase_H_like"/>
    <property type="match status" value="1"/>
</dbReference>
<dbReference type="SUPFAM" id="SSF53098">
    <property type="entry name" value="Ribonuclease H-like"/>
    <property type="match status" value="1"/>
</dbReference>
<reference evidence="4" key="1">
    <citation type="submission" date="2025-08" db="UniProtKB">
        <authorList>
            <consortium name="RefSeq"/>
        </authorList>
    </citation>
    <scope>IDENTIFICATION</scope>
    <source>
        <tissue evidence="4">Leaves</tissue>
    </source>
</reference>
<sequence length="501" mass="57386">MSTEGVDFAGDEIRSFEPKEIDDEVDKATRSLYDHLSVEDEAQRLLKEIRIAMEQVKESKFYANLTEQIKGDAFQSQLKRVLGPNHSQLEMVIYGLGGLEFNFSPHHQLAIALLLKQDFCWWIERIQVYDPVFSPADVLVLKELGCEVLSVNERCRRKVEKPTLFYMPHAEIDMVGELLGANWCPSRINLLIILGVSFDSKSSSRCRTVKNSKIKFFGCPVDFIYAIQNHTKEIFIELNYGSVYDGIFDNFAFHFFEVDSQLDMETLIPDEDGELSKIRLERRRELDMTEPTDFYWEHKCTEEYFREPFTEDAPKEDWSGLNGAYRGPRRYRCSWSPPPRGWIKLNFGGRNSNNGDNLGGFGGICHNDSKEPILIYRGALGKVDQTTACVEALMFGLTELLKIPKVTRNLIVEGDDIRVIQWANKRQHEIPEEVHESLSRALDLLREFHTVIYHIYEGANLVANNLAKKGALSGNHVYLAGQNAEDVEDVDNLVKSLQLVD</sequence>
<dbReference type="PANTHER" id="PTHR28626">
    <property type="entry name" value="SRR1-LIKE PROTEIN"/>
    <property type="match status" value="1"/>
</dbReference>
<feature type="domain" description="SRR1-like" evidence="1">
    <location>
        <begin position="76"/>
        <end position="204"/>
    </location>
</feature>
<organism evidence="3 4">
    <name type="scientific">Coffea arabica</name>
    <name type="common">Arabian coffee</name>
    <dbReference type="NCBI Taxonomy" id="13443"/>
    <lineage>
        <taxon>Eukaryota</taxon>
        <taxon>Viridiplantae</taxon>
        <taxon>Streptophyta</taxon>
        <taxon>Embryophyta</taxon>
        <taxon>Tracheophyta</taxon>
        <taxon>Spermatophyta</taxon>
        <taxon>Magnoliopsida</taxon>
        <taxon>eudicotyledons</taxon>
        <taxon>Gunneridae</taxon>
        <taxon>Pentapetalae</taxon>
        <taxon>asterids</taxon>
        <taxon>lamiids</taxon>
        <taxon>Gentianales</taxon>
        <taxon>Rubiaceae</taxon>
        <taxon>Ixoroideae</taxon>
        <taxon>Gardenieae complex</taxon>
        <taxon>Bertiereae - Coffeeae clade</taxon>
        <taxon>Coffeeae</taxon>
        <taxon>Coffea</taxon>
    </lineage>
</organism>
<dbReference type="Proteomes" id="UP001652660">
    <property type="component" value="Chromosome 2e"/>
</dbReference>
<evidence type="ECO:0008006" key="5">
    <source>
        <dbReference type="Google" id="ProtNLM"/>
    </source>
</evidence>
<dbReference type="InterPro" id="IPR002156">
    <property type="entry name" value="RNaseH_domain"/>
</dbReference>
<accession>A0ABM4WW51</accession>
<dbReference type="InterPro" id="IPR012337">
    <property type="entry name" value="RNaseH-like_sf"/>
</dbReference>
<evidence type="ECO:0000313" key="3">
    <source>
        <dbReference type="Proteomes" id="UP001652660"/>
    </source>
</evidence>